<geneLocation type="plasmid" evidence="2 4">
    <name>3</name>
</geneLocation>
<reference evidence="2 4" key="1">
    <citation type="journal article" date="2010" name="J. Bacteriol.">
        <title>Complete genome sequence of Halalkalicoccus jeotgali B3(T), an extremely halophilic archaeon.</title>
        <authorList>
            <person name="Roh S.W."/>
            <person name="Nam Y.D."/>
            <person name="Nam S.H."/>
            <person name="Choi S.H."/>
            <person name="Park H.S."/>
            <person name="Bae J.W."/>
        </authorList>
    </citation>
    <scope>NUCLEOTIDE SEQUENCE [LARGE SCALE GENOMIC DNA]</scope>
    <source>
        <strain evidence="2">B3</strain>
        <strain evidence="4">DSM 18796 / CECT 7217 / JCM 14584 / KCTC 4019 / B3</strain>
        <plasmid evidence="4">3</plasmid>
    </source>
</reference>
<dbReference type="GeneID" id="9385745"/>
<reference evidence="3 5" key="2">
    <citation type="journal article" date="2014" name="PLoS Genet.">
        <title>Phylogenetically driven sequencing of extremely halophilic archaea reveals strategies for static and dynamic osmo-response.</title>
        <authorList>
            <person name="Becker E.A."/>
            <person name="Seitzer P.M."/>
            <person name="Tritt A."/>
            <person name="Larsen D."/>
            <person name="Krusor M."/>
            <person name="Yao A.I."/>
            <person name="Wu D."/>
            <person name="Madern D."/>
            <person name="Eisen J.A."/>
            <person name="Darling A.E."/>
            <person name="Facciotti M.T."/>
        </authorList>
    </citation>
    <scope>NUCLEOTIDE SEQUENCE [LARGE SCALE GENOMIC DNA]</scope>
    <source>
        <strain evidence="3">B3</strain>
        <strain evidence="5">DSM 18796 / CECT 7217 / JCM 14584 / KCTC 4019 / B3</strain>
    </source>
</reference>
<evidence type="ECO:0000313" key="2">
    <source>
        <dbReference type="EMBL" id="ADJ17180.1"/>
    </source>
</evidence>
<keyword evidence="1" id="KW-0812">Transmembrane</keyword>
<proteinExistence type="predicted"/>
<keyword evidence="5" id="KW-1185">Reference proteome</keyword>
<dbReference type="AlphaFoldDB" id="D8JD27"/>
<feature type="transmembrane region" description="Helical" evidence="1">
    <location>
        <begin position="15"/>
        <end position="40"/>
    </location>
</feature>
<name>D8JD27_HALJB</name>
<dbReference type="KEGG" id="hje:HacjB3_19213"/>
<evidence type="ECO:0000313" key="3">
    <source>
        <dbReference type="EMBL" id="ELY41166.1"/>
    </source>
</evidence>
<keyword evidence="1" id="KW-1133">Transmembrane helix</keyword>
<dbReference type="EMBL" id="CP002065">
    <property type="protein sequence ID" value="ADJ17180.1"/>
    <property type="molecule type" value="Genomic_DNA"/>
</dbReference>
<dbReference type="Proteomes" id="UP000011645">
    <property type="component" value="Unassembled WGS sequence"/>
</dbReference>
<evidence type="ECO:0000313" key="4">
    <source>
        <dbReference type="Proteomes" id="UP000000390"/>
    </source>
</evidence>
<feature type="transmembrane region" description="Helical" evidence="1">
    <location>
        <begin position="52"/>
        <end position="72"/>
    </location>
</feature>
<accession>D8JD27</accession>
<organism evidence="2 4">
    <name type="scientific">Halalkalicoccus jeotgali (strain DSM 18796 / CECT 7217 / JCM 14584 / KCTC 4019 / B3)</name>
    <dbReference type="NCBI Taxonomy" id="795797"/>
    <lineage>
        <taxon>Archaea</taxon>
        <taxon>Methanobacteriati</taxon>
        <taxon>Methanobacteriota</taxon>
        <taxon>Stenosarchaea group</taxon>
        <taxon>Halobacteria</taxon>
        <taxon>Halobacteriales</taxon>
        <taxon>Halococcaceae</taxon>
        <taxon>Halalkalicoccus</taxon>
    </lineage>
</organism>
<dbReference type="Proteomes" id="UP000000390">
    <property type="component" value="Plasmid 3"/>
</dbReference>
<keyword evidence="1" id="KW-0472">Membrane</keyword>
<evidence type="ECO:0000313" key="5">
    <source>
        <dbReference type="Proteomes" id="UP000011645"/>
    </source>
</evidence>
<sequence>MSNPIDTAERKGANILAYAVAMVGVFAVLNGGFLPGGLFLAGAFVLMPRFPLFGELPQFVGWILIAIAFTTLPS</sequence>
<protein>
    <submittedName>
        <fullName evidence="2">Uncharacterized protein</fullName>
    </submittedName>
</protein>
<dbReference type="EMBL" id="AOHV01000006">
    <property type="protein sequence ID" value="ELY41166.1"/>
    <property type="molecule type" value="Genomic_DNA"/>
</dbReference>
<dbReference type="PATRIC" id="fig|795797.18.peg.3716"/>
<dbReference type="RefSeq" id="WP_008414078.1">
    <property type="nucleotide sequence ID" value="NC_014300.1"/>
</dbReference>
<gene>
    <name evidence="2" type="ordered locus">HacjB3_19213</name>
    <name evidence="3" type="ORF">C497_01972</name>
</gene>
<evidence type="ECO:0000256" key="1">
    <source>
        <dbReference type="SAM" id="Phobius"/>
    </source>
</evidence>
<dbReference type="HOGENOM" id="CLU_2678763_0_0_2"/>
<keyword evidence="2" id="KW-0614">Plasmid</keyword>